<accession>A0A4S8LBL7</accession>
<dbReference type="OrthoDB" id="3261136at2759"/>
<name>A0A4S8LBL7_DENBC</name>
<reference evidence="1 2" key="1">
    <citation type="journal article" date="2019" name="Nat. Ecol. Evol.">
        <title>Megaphylogeny resolves global patterns of mushroom evolution.</title>
        <authorList>
            <person name="Varga T."/>
            <person name="Krizsan K."/>
            <person name="Foldi C."/>
            <person name="Dima B."/>
            <person name="Sanchez-Garcia M."/>
            <person name="Sanchez-Ramirez S."/>
            <person name="Szollosi G.J."/>
            <person name="Szarkandi J.G."/>
            <person name="Papp V."/>
            <person name="Albert L."/>
            <person name="Andreopoulos W."/>
            <person name="Angelini C."/>
            <person name="Antonin V."/>
            <person name="Barry K.W."/>
            <person name="Bougher N.L."/>
            <person name="Buchanan P."/>
            <person name="Buyck B."/>
            <person name="Bense V."/>
            <person name="Catcheside P."/>
            <person name="Chovatia M."/>
            <person name="Cooper J."/>
            <person name="Damon W."/>
            <person name="Desjardin D."/>
            <person name="Finy P."/>
            <person name="Geml J."/>
            <person name="Haridas S."/>
            <person name="Hughes K."/>
            <person name="Justo A."/>
            <person name="Karasinski D."/>
            <person name="Kautmanova I."/>
            <person name="Kiss B."/>
            <person name="Kocsube S."/>
            <person name="Kotiranta H."/>
            <person name="LaButti K.M."/>
            <person name="Lechner B.E."/>
            <person name="Liimatainen K."/>
            <person name="Lipzen A."/>
            <person name="Lukacs Z."/>
            <person name="Mihaltcheva S."/>
            <person name="Morgado L.N."/>
            <person name="Niskanen T."/>
            <person name="Noordeloos M.E."/>
            <person name="Ohm R.A."/>
            <person name="Ortiz-Santana B."/>
            <person name="Ovrebo C."/>
            <person name="Racz N."/>
            <person name="Riley R."/>
            <person name="Savchenko A."/>
            <person name="Shiryaev A."/>
            <person name="Soop K."/>
            <person name="Spirin V."/>
            <person name="Szebenyi C."/>
            <person name="Tomsovsky M."/>
            <person name="Tulloss R.E."/>
            <person name="Uehling J."/>
            <person name="Grigoriev I.V."/>
            <person name="Vagvolgyi C."/>
            <person name="Papp T."/>
            <person name="Martin F.M."/>
            <person name="Miettinen O."/>
            <person name="Hibbett D.S."/>
            <person name="Nagy L.G."/>
        </authorList>
    </citation>
    <scope>NUCLEOTIDE SEQUENCE [LARGE SCALE GENOMIC DNA]</scope>
    <source>
        <strain evidence="1 2">CBS 962.96</strain>
    </source>
</reference>
<evidence type="ECO:0000313" key="2">
    <source>
        <dbReference type="Proteomes" id="UP000297245"/>
    </source>
</evidence>
<proteinExistence type="predicted"/>
<feature type="non-terminal residue" evidence="1">
    <location>
        <position position="154"/>
    </location>
</feature>
<organism evidence="1 2">
    <name type="scientific">Dendrothele bispora (strain CBS 962.96)</name>
    <dbReference type="NCBI Taxonomy" id="1314807"/>
    <lineage>
        <taxon>Eukaryota</taxon>
        <taxon>Fungi</taxon>
        <taxon>Dikarya</taxon>
        <taxon>Basidiomycota</taxon>
        <taxon>Agaricomycotina</taxon>
        <taxon>Agaricomycetes</taxon>
        <taxon>Agaricomycetidae</taxon>
        <taxon>Agaricales</taxon>
        <taxon>Agaricales incertae sedis</taxon>
        <taxon>Dendrothele</taxon>
    </lineage>
</organism>
<dbReference type="Proteomes" id="UP000297245">
    <property type="component" value="Unassembled WGS sequence"/>
</dbReference>
<dbReference type="AlphaFoldDB" id="A0A4S8LBL7"/>
<dbReference type="EMBL" id="ML179520">
    <property type="protein sequence ID" value="THU85973.1"/>
    <property type="molecule type" value="Genomic_DNA"/>
</dbReference>
<gene>
    <name evidence="1" type="ORF">K435DRAFT_616598</name>
</gene>
<sequence length="154" mass="17762">MVLPPSIPTLEALSTGNYTRVDNVFVSRHLVQRIKKCDTVPEQRPPKTDHIPIITILDLQQPVNRHKPAPNWKKANWKAINEFLEANAHQILGPPIEFTTEEEYKEACENMDKLRQTIEGNETLVPSTKPSPQQCRWWNNELAALRQTTNEFAR</sequence>
<evidence type="ECO:0008006" key="3">
    <source>
        <dbReference type="Google" id="ProtNLM"/>
    </source>
</evidence>
<keyword evidence="2" id="KW-1185">Reference proteome</keyword>
<evidence type="ECO:0000313" key="1">
    <source>
        <dbReference type="EMBL" id="THU85973.1"/>
    </source>
</evidence>
<protein>
    <recommendedName>
        <fullName evidence="3">Endonuclease/exonuclease/phosphatase domain-containing protein</fullName>
    </recommendedName>
</protein>